<dbReference type="OrthoDB" id="1433475at2"/>
<dbReference type="AlphaFoldDB" id="A0A2T6ACY4"/>
<gene>
    <name evidence="2" type="ORF">C8P64_3168</name>
</gene>
<accession>A0A2T6ACY4</accession>
<protein>
    <submittedName>
        <fullName evidence="2">Carboxypeptidase-like protein</fullName>
    </submittedName>
</protein>
<dbReference type="Proteomes" id="UP000244174">
    <property type="component" value="Unassembled WGS sequence"/>
</dbReference>
<evidence type="ECO:0000256" key="1">
    <source>
        <dbReference type="SAM" id="SignalP"/>
    </source>
</evidence>
<feature type="signal peptide" evidence="1">
    <location>
        <begin position="1"/>
        <end position="20"/>
    </location>
</feature>
<comment type="caution">
    <text evidence="2">The sequence shown here is derived from an EMBL/GenBank/DDBJ whole genome shotgun (WGS) entry which is preliminary data.</text>
</comment>
<keyword evidence="1" id="KW-0732">Signal</keyword>
<dbReference type="SUPFAM" id="SSF49464">
    <property type="entry name" value="Carboxypeptidase regulatory domain-like"/>
    <property type="match status" value="1"/>
</dbReference>
<sequence length="499" mass="57542">MKNAFIFCFFFFLVSTSGFSQEFSGKVMDEQTRQPIPFATVQFAKNRGVITNDEGSFTINRPVSQIEELEISSVGYELKKVKPSEVRDNVIYLKTQVIQLDDVFLSDKKLTGREILEKAKERVAENYDIGTIQKRFFFRESNLNKVNRFDLKVKESSIEEIDQELMDSLSASIPKIVNSYKESLGDFSGNYSSQEIDLIKGANLYNPQSTASLDKLLEKLDNLFKENVKPDSYFKIKSGLLGVKVDVDEFDMENDDPKKEPTAKEIAETEARQKTSVLGTTNTHLNSLLNYSFWNEDGSFDLFDKLRKYEYSIKGYTYLDNNLVYVINFEPKGSADFKGQIYVDTEDYGIHRLDYENVKPLKKLRLFGISSIDDVYQGKMIFSKNASGKYIPKYMEREEGESIGIDRPLKLIEKNKNVVGKRKQNELDMDILIKVSQRDKYQLIVFEDSEESSTSVSVKKSKEDFEYQTLKKYDPEFWDGYNIMEPNSAIKEFTAINAE</sequence>
<evidence type="ECO:0000313" key="3">
    <source>
        <dbReference type="Proteomes" id="UP000244174"/>
    </source>
</evidence>
<keyword evidence="3" id="KW-1185">Reference proteome</keyword>
<dbReference type="Gene3D" id="2.60.40.1120">
    <property type="entry name" value="Carboxypeptidase-like, regulatory domain"/>
    <property type="match status" value="1"/>
</dbReference>
<keyword evidence="2" id="KW-0645">Protease</keyword>
<dbReference type="GO" id="GO:0004180">
    <property type="term" value="F:carboxypeptidase activity"/>
    <property type="evidence" value="ECO:0007669"/>
    <property type="project" value="UniProtKB-KW"/>
</dbReference>
<name>A0A2T6ACY4_9FLAO</name>
<dbReference type="RefSeq" id="WP_108173042.1">
    <property type="nucleotide sequence ID" value="NZ_QBKQ01000004.1"/>
</dbReference>
<organism evidence="2 3">
    <name type="scientific">Christiangramia gaetbulicola</name>
    <dbReference type="NCBI Taxonomy" id="703340"/>
    <lineage>
        <taxon>Bacteria</taxon>
        <taxon>Pseudomonadati</taxon>
        <taxon>Bacteroidota</taxon>
        <taxon>Flavobacteriia</taxon>
        <taxon>Flavobacteriales</taxon>
        <taxon>Flavobacteriaceae</taxon>
        <taxon>Christiangramia</taxon>
    </lineage>
</organism>
<evidence type="ECO:0000313" key="2">
    <source>
        <dbReference type="EMBL" id="PTX41669.1"/>
    </source>
</evidence>
<feature type="chain" id="PRO_5015717120" evidence="1">
    <location>
        <begin position="21"/>
        <end position="499"/>
    </location>
</feature>
<dbReference type="EMBL" id="QBKQ01000004">
    <property type="protein sequence ID" value="PTX41669.1"/>
    <property type="molecule type" value="Genomic_DNA"/>
</dbReference>
<proteinExistence type="predicted"/>
<keyword evidence="2" id="KW-0121">Carboxypeptidase</keyword>
<keyword evidence="2" id="KW-0378">Hydrolase</keyword>
<reference evidence="2 3" key="1">
    <citation type="submission" date="2018-04" db="EMBL/GenBank/DDBJ databases">
        <title>Genomic Encyclopedia of Archaeal and Bacterial Type Strains, Phase II (KMG-II): from individual species to whole genera.</title>
        <authorList>
            <person name="Goeker M."/>
        </authorList>
    </citation>
    <scope>NUCLEOTIDE SEQUENCE [LARGE SCALE GENOMIC DNA]</scope>
    <source>
        <strain evidence="2 3">DSM 23082</strain>
    </source>
</reference>
<dbReference type="Pfam" id="PF13715">
    <property type="entry name" value="CarbopepD_reg_2"/>
    <property type="match status" value="1"/>
</dbReference>
<dbReference type="InterPro" id="IPR008969">
    <property type="entry name" value="CarboxyPept-like_regulatory"/>
</dbReference>